<evidence type="ECO:0000313" key="3">
    <source>
        <dbReference type="EMBL" id="WFD01975.1"/>
    </source>
</evidence>
<keyword evidence="4" id="KW-1185">Reference proteome</keyword>
<dbReference type="Proteomes" id="UP001214603">
    <property type="component" value="Chromosome 1"/>
</dbReference>
<dbReference type="EMBL" id="CP119934">
    <property type="protein sequence ID" value="WFD01975.1"/>
    <property type="molecule type" value="Genomic_DNA"/>
</dbReference>
<name>A0AAF0DYX3_9BASI</name>
<feature type="region of interest" description="Disordered" evidence="1">
    <location>
        <begin position="239"/>
        <end position="264"/>
    </location>
</feature>
<dbReference type="AlphaFoldDB" id="A0AAF0DYX3"/>
<feature type="chain" id="PRO_5042025569" evidence="2">
    <location>
        <begin position="23"/>
        <end position="275"/>
    </location>
</feature>
<feature type="signal peptide" evidence="2">
    <location>
        <begin position="1"/>
        <end position="22"/>
    </location>
</feature>
<protein>
    <submittedName>
        <fullName evidence="3">Uncharacterized protein</fullName>
    </submittedName>
</protein>
<organism evidence="3 4">
    <name type="scientific">Malassezia obtusa</name>
    <dbReference type="NCBI Taxonomy" id="76774"/>
    <lineage>
        <taxon>Eukaryota</taxon>
        <taxon>Fungi</taxon>
        <taxon>Dikarya</taxon>
        <taxon>Basidiomycota</taxon>
        <taxon>Ustilaginomycotina</taxon>
        <taxon>Malasseziomycetes</taxon>
        <taxon>Malasseziales</taxon>
        <taxon>Malasseziaceae</taxon>
        <taxon>Malassezia</taxon>
    </lineage>
</organism>
<proteinExistence type="predicted"/>
<feature type="compositionally biased region" description="Polar residues" evidence="1">
    <location>
        <begin position="254"/>
        <end position="264"/>
    </location>
</feature>
<accession>A0AAF0DYX3</accession>
<sequence>MFGAAPLFTAVAAALAIAGVSADKPTFDIHHLPDTWEDGQIGTNRCKKWGASNENSYCQNVFINSAKDFCLWAPPKGHHTVGAYEEKMVSYCVKSGYGTRLIPDGTIKSAYFIKTDSFVQVTGQADFTSMHIKRGDEGGELDPHGATGAGNPPGGLMFTRSQTGNEGEWVQLKEWNNFMSADEFSIRGCWGDDAKKYCPHIYDEMGSYFNEPGNYQAGSFEDCDAEAGHFPGIYRGSTFWQGQNHTPGPHKPGKSSNCKSFGSVSNGRAVQPLYS</sequence>
<evidence type="ECO:0000256" key="1">
    <source>
        <dbReference type="SAM" id="MobiDB-lite"/>
    </source>
</evidence>
<evidence type="ECO:0000256" key="2">
    <source>
        <dbReference type="SAM" id="SignalP"/>
    </source>
</evidence>
<evidence type="ECO:0000313" key="4">
    <source>
        <dbReference type="Proteomes" id="UP001214603"/>
    </source>
</evidence>
<keyword evidence="2" id="KW-0732">Signal</keyword>
<gene>
    <name evidence="3" type="ORF">MOBT1_000656</name>
</gene>
<reference evidence="3" key="1">
    <citation type="submission" date="2023-03" db="EMBL/GenBank/DDBJ databases">
        <title>Mating type loci evolution in Malassezia.</title>
        <authorList>
            <person name="Coelho M.A."/>
        </authorList>
    </citation>
    <scope>NUCLEOTIDE SEQUENCE</scope>
    <source>
        <strain evidence="3">CBS 7876</strain>
    </source>
</reference>